<dbReference type="NCBIfam" id="NF007557">
    <property type="entry name" value="PRK10178.1"/>
    <property type="match status" value="1"/>
</dbReference>
<dbReference type="AlphaFoldDB" id="A0A6H2H5Q3"/>
<evidence type="ECO:0000256" key="1">
    <source>
        <dbReference type="ARBA" id="ARBA00001362"/>
    </source>
</evidence>
<dbReference type="GO" id="GO:0071555">
    <property type="term" value="P:cell wall organization"/>
    <property type="evidence" value="ECO:0007669"/>
    <property type="project" value="UniProtKB-KW"/>
</dbReference>
<comment type="cofactor">
    <cofactor evidence="9">
        <name>Zn(2+)</name>
        <dbReference type="ChEBI" id="CHEBI:29105"/>
    </cofactor>
    <text evidence="9">Binds 1 zinc ion per subunit.</text>
</comment>
<evidence type="ECO:0000313" key="10">
    <source>
        <dbReference type="EMBL" id="QJC55097.1"/>
    </source>
</evidence>
<feature type="site" description="Transition state stabilizer" evidence="9">
    <location>
        <position position="71"/>
    </location>
</feature>
<proteinExistence type="inferred from homology"/>
<comment type="catalytic activity">
    <reaction evidence="1 9">
        <text>D-alanyl-D-alanine + H2O = 2 D-alanine</text>
        <dbReference type="Rhea" id="RHEA:20661"/>
        <dbReference type="ChEBI" id="CHEBI:15377"/>
        <dbReference type="ChEBI" id="CHEBI:57416"/>
        <dbReference type="ChEBI" id="CHEBI:57822"/>
        <dbReference type="EC" id="3.4.13.22"/>
    </reaction>
</comment>
<evidence type="ECO:0000256" key="7">
    <source>
        <dbReference type="ARBA" id="ARBA00023049"/>
    </source>
</evidence>
<dbReference type="Pfam" id="PF01427">
    <property type="entry name" value="Peptidase_M15"/>
    <property type="match status" value="1"/>
</dbReference>
<evidence type="ECO:0000256" key="4">
    <source>
        <dbReference type="ARBA" id="ARBA00022801"/>
    </source>
</evidence>
<keyword evidence="5 9" id="KW-0862">Zinc</keyword>
<dbReference type="GO" id="GO:0008270">
    <property type="term" value="F:zinc ion binding"/>
    <property type="evidence" value="ECO:0007669"/>
    <property type="project" value="UniProtKB-UniRule"/>
</dbReference>
<accession>A0A6H2H5Q3</accession>
<dbReference type="GO" id="GO:0008237">
    <property type="term" value="F:metallopeptidase activity"/>
    <property type="evidence" value="ECO:0007669"/>
    <property type="project" value="UniProtKB-KW"/>
</dbReference>
<protein>
    <recommendedName>
        <fullName evidence="9">D-alanyl-D-alanine dipeptidase</fullName>
        <shortName evidence="9">D-Ala-D-Ala dipeptidase</shortName>
        <ecNumber evidence="9">3.4.13.22</ecNumber>
    </recommendedName>
</protein>
<dbReference type="PIRSF" id="PIRSF026671">
    <property type="entry name" value="AA_dipeptidase"/>
    <property type="match status" value="1"/>
</dbReference>
<dbReference type="EC" id="3.4.13.22" evidence="9"/>
<evidence type="ECO:0000256" key="9">
    <source>
        <dbReference type="HAMAP-Rule" id="MF_01924"/>
    </source>
</evidence>
<reference evidence="10 11" key="1">
    <citation type="submission" date="2020-04" db="EMBL/GenBank/DDBJ databases">
        <title>Complete genome of a Psychrophilic, Marine, Gas Vacuolate Bacterium Polaromonas vacuolata KCTC 22033T.</title>
        <authorList>
            <person name="Hwang K."/>
            <person name="Kim K.M."/>
        </authorList>
    </citation>
    <scope>NUCLEOTIDE SEQUENCE [LARGE SCALE GENOMIC DNA]</scope>
    <source>
        <strain evidence="10 11">KCTC 22033</strain>
    </source>
</reference>
<dbReference type="CDD" id="cd14840">
    <property type="entry name" value="D-Ala-D-Ala_dipeptidase_Aad"/>
    <property type="match status" value="1"/>
</dbReference>
<keyword evidence="4 9" id="KW-0378">Hydrolase</keyword>
<dbReference type="HAMAP" id="MF_01924">
    <property type="entry name" value="A_A_dipeptidase"/>
    <property type="match status" value="1"/>
</dbReference>
<dbReference type="GO" id="GO:0160237">
    <property type="term" value="F:D-Ala-D-Ala dipeptidase activity"/>
    <property type="evidence" value="ECO:0007669"/>
    <property type="project" value="UniProtKB-EC"/>
</dbReference>
<keyword evidence="11" id="KW-1185">Reference proteome</keyword>
<evidence type="ECO:0000256" key="6">
    <source>
        <dbReference type="ARBA" id="ARBA00022997"/>
    </source>
</evidence>
<dbReference type="KEGG" id="pvac:HC248_00360"/>
<dbReference type="SUPFAM" id="SSF55166">
    <property type="entry name" value="Hedgehog/DD-peptidase"/>
    <property type="match status" value="1"/>
</dbReference>
<keyword evidence="2 9" id="KW-0645">Protease</keyword>
<feature type="binding site" evidence="9">
    <location>
        <position position="105"/>
    </location>
    <ligand>
        <name>Zn(2+)</name>
        <dbReference type="ChEBI" id="CHEBI:29105"/>
        <note>catalytic</note>
    </ligand>
</feature>
<gene>
    <name evidence="9 10" type="primary">ddpX</name>
    <name evidence="10" type="ORF">HC248_00360</name>
</gene>
<keyword evidence="7 9" id="KW-0482">Metalloprotease</keyword>
<dbReference type="InterPro" id="IPR009045">
    <property type="entry name" value="Zn_M74/Hedgehog-like"/>
</dbReference>
<dbReference type="PANTHER" id="PTHR43126">
    <property type="entry name" value="D-ALANYL-D-ALANINE DIPEPTIDASE"/>
    <property type="match status" value="1"/>
</dbReference>
<feature type="binding site" evidence="9">
    <location>
        <position position="165"/>
    </location>
    <ligand>
        <name>Zn(2+)</name>
        <dbReference type="ChEBI" id="CHEBI:29105"/>
        <note>catalytic</note>
    </ligand>
</feature>
<evidence type="ECO:0000256" key="8">
    <source>
        <dbReference type="ARBA" id="ARBA00023316"/>
    </source>
</evidence>
<sequence length="181" mass="20553">MLSRDALVELTEETHGIQIDMIYARADNFTGKVIYPHAKCYLHPDAEVLFKHAISAAKNFGFRIKVFDAFRSQQAQQALWDCVPDPRYVADPKIGSNHTRGVALDITLQSLDGQDLDMGTAVDTMTKASHHFYPDLAAPVLINRMYLMTVMQEAGFIHHPNEWWHYQLPNASRFALLELPV</sequence>
<feature type="active site" description="Proton donor/acceptor" evidence="9">
    <location>
        <position position="162"/>
    </location>
</feature>
<evidence type="ECO:0000256" key="2">
    <source>
        <dbReference type="ARBA" id="ARBA00022670"/>
    </source>
</evidence>
<evidence type="ECO:0000256" key="3">
    <source>
        <dbReference type="ARBA" id="ARBA00022723"/>
    </source>
</evidence>
<feature type="binding site" evidence="9">
    <location>
        <position position="98"/>
    </location>
    <ligand>
        <name>Zn(2+)</name>
        <dbReference type="ChEBI" id="CHEBI:29105"/>
        <note>catalytic</note>
    </ligand>
</feature>
<evidence type="ECO:0000313" key="11">
    <source>
        <dbReference type="Proteomes" id="UP000502041"/>
    </source>
</evidence>
<dbReference type="Gene3D" id="3.30.1380.10">
    <property type="match status" value="1"/>
</dbReference>
<evidence type="ECO:0000256" key="5">
    <source>
        <dbReference type="ARBA" id="ARBA00022833"/>
    </source>
</evidence>
<dbReference type="RefSeq" id="WP_238342692.1">
    <property type="nucleotide sequence ID" value="NZ_CP051461.1"/>
</dbReference>
<comment type="function">
    <text evidence="9">Catalyzes hydrolysis of the D-alanyl-D-alanine dipeptide.</text>
</comment>
<keyword evidence="3 9" id="KW-0479">Metal-binding</keyword>
<keyword evidence="6 9" id="KW-0224">Dipeptidase</keyword>
<dbReference type="Proteomes" id="UP000502041">
    <property type="component" value="Chromosome"/>
</dbReference>
<dbReference type="InterPro" id="IPR000755">
    <property type="entry name" value="A_A_dipeptidase"/>
</dbReference>
<comment type="similarity">
    <text evidence="9">Belongs to the peptidase M15D family.</text>
</comment>
<dbReference type="PANTHER" id="PTHR43126:SF1">
    <property type="entry name" value="D-ALANYL-D-ALANINE DIPEPTIDASE"/>
    <property type="match status" value="1"/>
</dbReference>
<name>A0A6H2H5Q3_9BURK</name>
<dbReference type="EMBL" id="CP051461">
    <property type="protein sequence ID" value="QJC55097.1"/>
    <property type="molecule type" value="Genomic_DNA"/>
</dbReference>
<organism evidence="10 11">
    <name type="scientific">Polaromonas vacuolata</name>
    <dbReference type="NCBI Taxonomy" id="37448"/>
    <lineage>
        <taxon>Bacteria</taxon>
        <taxon>Pseudomonadati</taxon>
        <taxon>Pseudomonadota</taxon>
        <taxon>Betaproteobacteria</taxon>
        <taxon>Burkholderiales</taxon>
        <taxon>Comamonadaceae</taxon>
        <taxon>Polaromonas</taxon>
    </lineage>
</organism>
<keyword evidence="8" id="KW-0961">Cell wall biogenesis/degradation</keyword>
<dbReference type="GO" id="GO:0006508">
    <property type="term" value="P:proteolysis"/>
    <property type="evidence" value="ECO:0007669"/>
    <property type="project" value="UniProtKB-KW"/>
</dbReference>